<keyword evidence="3" id="KW-0238">DNA-binding</keyword>
<evidence type="ECO:0000256" key="1">
    <source>
        <dbReference type="ARBA" id="ARBA00022737"/>
    </source>
</evidence>
<evidence type="ECO:0000256" key="3">
    <source>
        <dbReference type="ARBA" id="ARBA00023125"/>
    </source>
</evidence>
<gene>
    <name evidence="8" type="ORF">MEUPH1_LOCUS20604</name>
</gene>
<evidence type="ECO:0000313" key="9">
    <source>
        <dbReference type="Proteomes" id="UP001160148"/>
    </source>
</evidence>
<keyword evidence="5" id="KW-0234">DNA repair</keyword>
<dbReference type="InterPro" id="IPR015205">
    <property type="entry name" value="Tower_dom"/>
</dbReference>
<dbReference type="Pfam" id="PF09169">
    <property type="entry name" value="BRCA-2_helical"/>
    <property type="match status" value="1"/>
</dbReference>
<dbReference type="InterPro" id="IPR002093">
    <property type="entry name" value="BRCA2_repeat"/>
</dbReference>
<dbReference type="PANTHER" id="PTHR11289">
    <property type="entry name" value="BREAST CANCER TYPE 2 SUSCEPTIBILITY PROTEIN BRCA2"/>
    <property type="match status" value="1"/>
</dbReference>
<dbReference type="Gene3D" id="6.10.70.10">
    <property type="match status" value="1"/>
</dbReference>
<dbReference type="InterPro" id="IPR015187">
    <property type="entry name" value="BRCA2_OB_1"/>
</dbReference>
<dbReference type="InterPro" id="IPR015188">
    <property type="entry name" value="BRCA2_OB_3"/>
</dbReference>
<dbReference type="CDD" id="cd04493">
    <property type="entry name" value="BRCA2DBD_OB1"/>
    <property type="match status" value="1"/>
</dbReference>
<dbReference type="InterPro" id="IPR036315">
    <property type="entry name" value="BRCA2_hlx_sf"/>
</dbReference>
<accession>A0AAV0XD07</accession>
<dbReference type="InterPro" id="IPR015525">
    <property type="entry name" value="BRCA2"/>
</dbReference>
<dbReference type="Pfam" id="PF09121">
    <property type="entry name" value="Tower"/>
    <property type="match status" value="1"/>
</dbReference>
<organism evidence="8 9">
    <name type="scientific">Macrosiphum euphorbiae</name>
    <name type="common">potato aphid</name>
    <dbReference type="NCBI Taxonomy" id="13131"/>
    <lineage>
        <taxon>Eukaryota</taxon>
        <taxon>Metazoa</taxon>
        <taxon>Ecdysozoa</taxon>
        <taxon>Arthropoda</taxon>
        <taxon>Hexapoda</taxon>
        <taxon>Insecta</taxon>
        <taxon>Pterygota</taxon>
        <taxon>Neoptera</taxon>
        <taxon>Paraneoptera</taxon>
        <taxon>Hemiptera</taxon>
        <taxon>Sternorrhyncha</taxon>
        <taxon>Aphidomorpha</taxon>
        <taxon>Aphidoidea</taxon>
        <taxon>Aphididae</taxon>
        <taxon>Macrosiphini</taxon>
        <taxon>Macrosiphum</taxon>
    </lineage>
</organism>
<keyword evidence="4" id="KW-0233">DNA recombination</keyword>
<name>A0AAV0XD07_9HEMI</name>
<keyword evidence="9" id="KW-1185">Reference proteome</keyword>
<dbReference type="GO" id="GO:0006355">
    <property type="term" value="P:regulation of DNA-templated transcription"/>
    <property type="evidence" value="ECO:0007669"/>
    <property type="project" value="TreeGrafter"/>
</dbReference>
<keyword evidence="1" id="KW-0677">Repeat</keyword>
<dbReference type="SUPFAM" id="SSF50249">
    <property type="entry name" value="Nucleic acid-binding proteins"/>
    <property type="match status" value="3"/>
</dbReference>
<evidence type="ECO:0000256" key="5">
    <source>
        <dbReference type="ARBA" id="ARBA00023204"/>
    </source>
</evidence>
<dbReference type="PROSITE" id="PS50138">
    <property type="entry name" value="BRCA2_REPEAT"/>
    <property type="match status" value="14"/>
</dbReference>
<dbReference type="Gene3D" id="2.40.50.140">
    <property type="entry name" value="Nucleic acid-binding proteins"/>
    <property type="match status" value="3"/>
</dbReference>
<keyword evidence="2" id="KW-0227">DNA damage</keyword>
<evidence type="ECO:0000256" key="6">
    <source>
        <dbReference type="SAM" id="MobiDB-lite"/>
    </source>
</evidence>
<dbReference type="EMBL" id="CARXXK010000004">
    <property type="protein sequence ID" value="CAI6365962.1"/>
    <property type="molecule type" value="Genomic_DNA"/>
</dbReference>
<sequence>MENQKSQELKQSLRTKSPTIESALLDCSVLSFPNPIIKESKETEVLTVSTPSVHPPNNLKHLSLFNNLQSTPNTRQFSKPEMDSRIIMNLSPIMSTSSLKSNLYNHKDIFQHKSHSEIDFSLNPLKYRNSSNLCKNHELNKWKTNKTLIEPSHKSIFIDSPIVPDNTIRTNEDNVNEKAKRCLFEKEKAINMSNLETDQDSLNISLDILEQVCQMSEIMDDSLTEEIKISVDTDKKRKKLASFLYGNSTTKLNDTEEENKLLQLALSMEDNVLTESRLKNKLYFEGEFTSLNQLKNKETNLSKNDSEQSKSSRLNTYISDSKCNFLDPEEMNPIGNTQMCEIADITEPLESFDDQWTQQYTSSISNLSNKSKKNNLNKDFDAVMSPPIDFIDRKVNIIKSNPLKDNSNEKLKICQLITRDELNESPILTQDDTLTNEYMGKGFSNAGGKSIKISDKTVQKVQTMLKDELNESSVITQHNIVSNPNKHEGFSTAGGKTIKVSDVALKKVQTILKDELNEVSTVTQDNIVINPNLCKGFATAGGKSIKVSEVALKKVQTILKDELNEVSTFTQDDIVINPNLCKGFATAGGKSIKVSDMALKKVQTILKDELNEVSTVTQDNIVINPNLCKGFATAGGKSIKVSDVALKKVQTMLKDELNEVSTVTQDNIVVNPNLCKGFATAGGKSIKVSEVALKKVQTILKDELNEVSTVTQDDIVINPNLCKGFATAGGKSIKVSDMALKKVQTILKDELNEVSTVTQDNIVINPNLCKGFATAGGKSIKVSDVALKKVQTMLKDELNEVSTVTQDNIVVNPNLCKGFATAGGKSIKVSDMAIQQAQTMLKDELNESSNITQDNIIINSNKLSKGFSTAGGKSIKISNKSLQKVQTMLKDELNESSVITQHNIVSNPNKHEGFSTAGGKTIKVSDVALKKVQTMLKDELNESSVITQHNIVSNPNKHEGFSTAGGKTIKVSDVALKKVQTILKDELNEVSTVTQDNIVINPNLCKGFATAGGKSIKVSDVALKKVQTILKDELNEVSTVTQDDIVINPNLCKGFATAGGKSIKVSDVALKKVQTILNDEYSSSVTKNKTNSKSNVCNQFLNGGDKSIKESDNSLKKNQLTFKDDTQLFDNPLETMAISSVCSNSNKVSKLTNDLKTKSNCFEILKQVEENTFEDDLSLINTVEKFERDQIICKPVLRNKRPGSPINTQEINYKIKKTVHNGGWEIDELNTSFSVYLSNKLNGPKLSLPEVVDWVLPKIFSIKQFPENGVAKELIKLNVDNAIHLKLYWEKNYKSSGGHKNKMYNFQDLKYLFLSHNFVDGKLIPKGWIENHFRFIVWKLAATEICFPDHFGNKLLTAKNIIHQLLYRYYREIEKCQRSALKKILEKDETASKRIILCVSKVNKIDSAETFNIELTDGWYSVQGIIDYEMNMLLHKGIIKVGTKLIICNAELIGAGEGIDPLDVHNGVKLKISTNSTRRVRWYAKLGFYKNSTSPIPITLESVLPHGGIIGSLSLVILRKYPIMFLEKKTNSKSIFRNEKMETIEAEKYKAYQQKSLETISNKIKTELITEMASKNKVSKKYFSSMKKENLDKLSIDELSNIIDSSTDPLEIQSLLSQEKLEALKDFKNSEQERFYNELQNRVNRVFKDQFKDSRKVIPMIKLRVVDEKYVSTGFKAALLTIWNPSEDVTEILNKSTEGQCCTLHHITTNGFMNGELQLSASKNTRFDFQGYKNEYVKRDVVSFKSICSGTFLPLFGELDLVGIVVSDVNKNNAYNEIYVSDKEMNIISILFRGNIKEYGYDDMMYPGSIISGINIQFKGFNQISPIPKLYNTEQSLFTTIPKTEYILNVFDDYKMFMKKHENQNFLMCCQTKLSEICNRRGEITAINNEQCLNKSRNTLHKSYSELPVAVVRTSSTSQSECSPAQKRIKMLNAFGKTPPLSIVHTKPPDKKLMGQFKTPTRL</sequence>
<dbReference type="PANTHER" id="PTHR11289:SF0">
    <property type="entry name" value="BREAST CANCER TYPE 2 SUSCEPTIBILITY PROTEIN"/>
    <property type="match status" value="1"/>
</dbReference>
<dbReference type="InterPro" id="IPR012340">
    <property type="entry name" value="NA-bd_OB-fold"/>
</dbReference>
<dbReference type="InterPro" id="IPR015252">
    <property type="entry name" value="BRCA2_hlx"/>
</dbReference>
<dbReference type="Pfam" id="PF09104">
    <property type="entry name" value="BRCA-2_OB3"/>
    <property type="match status" value="1"/>
</dbReference>
<proteinExistence type="predicted"/>
<dbReference type="Pfam" id="PF09103">
    <property type="entry name" value="BRCA-2_OB1"/>
    <property type="match status" value="1"/>
</dbReference>
<evidence type="ECO:0000256" key="4">
    <source>
        <dbReference type="ARBA" id="ARBA00023172"/>
    </source>
</evidence>
<protein>
    <recommendedName>
        <fullName evidence="7">Tower domain-containing protein</fullName>
    </recommendedName>
</protein>
<dbReference type="GO" id="GO:0000724">
    <property type="term" value="P:double-strand break repair via homologous recombination"/>
    <property type="evidence" value="ECO:0007669"/>
    <property type="project" value="InterPro"/>
</dbReference>
<reference evidence="8 9" key="1">
    <citation type="submission" date="2023-01" db="EMBL/GenBank/DDBJ databases">
        <authorList>
            <person name="Whitehead M."/>
        </authorList>
    </citation>
    <scope>NUCLEOTIDE SEQUENCE [LARGE SCALE GENOMIC DNA]</scope>
</reference>
<comment type="caution">
    <text evidence="8">The sequence shown here is derived from an EMBL/GenBank/DDBJ whole genome shotgun (WGS) entry which is preliminary data.</text>
</comment>
<evidence type="ECO:0000313" key="8">
    <source>
        <dbReference type="EMBL" id="CAI6365962.1"/>
    </source>
</evidence>
<dbReference type="Pfam" id="PF00634">
    <property type="entry name" value="BRCA2"/>
    <property type="match status" value="13"/>
</dbReference>
<dbReference type="SUPFAM" id="SSF81872">
    <property type="entry name" value="BRCA2 helical domain"/>
    <property type="match status" value="1"/>
</dbReference>
<dbReference type="SUPFAM" id="SSF81878">
    <property type="entry name" value="BRCA2 tower domain"/>
    <property type="match status" value="1"/>
</dbReference>
<dbReference type="Proteomes" id="UP001160148">
    <property type="component" value="Unassembled WGS sequence"/>
</dbReference>
<feature type="region of interest" description="Disordered" evidence="6">
    <location>
        <begin position="1940"/>
        <end position="1963"/>
    </location>
</feature>
<dbReference type="GO" id="GO:0003677">
    <property type="term" value="F:DNA binding"/>
    <property type="evidence" value="ECO:0007669"/>
    <property type="project" value="UniProtKB-KW"/>
</dbReference>
<evidence type="ECO:0000259" key="7">
    <source>
        <dbReference type="SMART" id="SM01341"/>
    </source>
</evidence>
<feature type="domain" description="Tower" evidence="7">
    <location>
        <begin position="1526"/>
        <end position="1567"/>
    </location>
</feature>
<dbReference type="SMART" id="SM01341">
    <property type="entry name" value="Tower"/>
    <property type="match status" value="1"/>
</dbReference>
<evidence type="ECO:0000256" key="2">
    <source>
        <dbReference type="ARBA" id="ARBA00022763"/>
    </source>
</evidence>